<evidence type="ECO:0008006" key="3">
    <source>
        <dbReference type="Google" id="ProtNLM"/>
    </source>
</evidence>
<name>A0ABZ2T012_9ENTE</name>
<dbReference type="EMBL" id="CP147250">
    <property type="protein sequence ID" value="WYJ81316.1"/>
    <property type="molecule type" value="Genomic_DNA"/>
</dbReference>
<gene>
    <name evidence="1" type="ORF">DOK79_002900</name>
</gene>
<sequence>MKLSKAIAYEKLGKTIYLSADDGILLLENEVTTYIFELLKKEQTLTEIKEKVKEKFKQMNEYTKEVSDLFIENFLADLLNRAIIVK</sequence>
<evidence type="ECO:0000313" key="1">
    <source>
        <dbReference type="EMBL" id="WYJ81316.1"/>
    </source>
</evidence>
<accession>A0ABZ2T012</accession>
<evidence type="ECO:0000313" key="2">
    <source>
        <dbReference type="Proteomes" id="UP000664360"/>
    </source>
</evidence>
<reference evidence="1 2" key="2">
    <citation type="submission" date="2024-03" db="EMBL/GenBank/DDBJ databases">
        <title>The Genome Sequence of Enterococcus sp. DIV1094.</title>
        <authorList>
            <consortium name="The Broad Institute Genomics Platform"/>
            <consortium name="The Broad Institute Microbial Omics Core"/>
            <consortium name="The Broad Institute Genomic Center for Infectious Diseases"/>
            <person name="Earl A."/>
            <person name="Manson A."/>
            <person name="Gilmore M."/>
            <person name="Schwartman J."/>
            <person name="Shea T."/>
            <person name="Abouelleil A."/>
            <person name="Cao P."/>
            <person name="Chapman S."/>
            <person name="Cusick C."/>
            <person name="Young S."/>
            <person name="Neafsey D."/>
            <person name="Nusbaum C."/>
            <person name="Birren B."/>
        </authorList>
    </citation>
    <scope>NUCLEOTIDE SEQUENCE [LARGE SCALE GENOMIC DNA]</scope>
    <source>
        <strain evidence="1 2">DIV1094</strain>
    </source>
</reference>
<dbReference type="Proteomes" id="UP000664360">
    <property type="component" value="Chromosome"/>
</dbReference>
<dbReference type="RefSeq" id="WP_206857169.1">
    <property type="nucleotide sequence ID" value="NZ_CP147250.1"/>
</dbReference>
<protein>
    <recommendedName>
        <fullName evidence="3">PqqD family protein</fullName>
    </recommendedName>
</protein>
<reference evidence="1 2" key="1">
    <citation type="submission" date="2021-03" db="EMBL/GenBank/DDBJ databases">
        <authorList>
            <person name="Gilmore M.S."/>
            <person name="Schwartzman J."/>
            <person name="Van Tyne D."/>
            <person name="Martin M."/>
            <person name="Earl A.M."/>
            <person name="Manson A.L."/>
            <person name="Straub T."/>
            <person name="Salamzade R."/>
            <person name="Saavedra J."/>
            <person name="Lebreton F."/>
            <person name="Prichula J."/>
            <person name="Schaufler K."/>
            <person name="Gaca A."/>
            <person name="Sgardioli B."/>
            <person name="Wagenaar J."/>
            <person name="Strong T."/>
        </authorList>
    </citation>
    <scope>NUCLEOTIDE SEQUENCE [LARGE SCALE GENOMIC DNA]</scope>
    <source>
        <strain evidence="1 2">DIV1094</strain>
    </source>
</reference>
<proteinExistence type="predicted"/>
<keyword evidence="2" id="KW-1185">Reference proteome</keyword>
<organism evidence="1 2">
    <name type="scientific">Candidatus Enterococcus mangumiae</name>
    <dbReference type="NCBI Taxonomy" id="2230878"/>
    <lineage>
        <taxon>Bacteria</taxon>
        <taxon>Bacillati</taxon>
        <taxon>Bacillota</taxon>
        <taxon>Bacilli</taxon>
        <taxon>Lactobacillales</taxon>
        <taxon>Enterococcaceae</taxon>
        <taxon>Enterococcus</taxon>
    </lineage>
</organism>